<evidence type="ECO:0000256" key="20">
    <source>
        <dbReference type="ARBA" id="ARBA00081853"/>
    </source>
</evidence>
<dbReference type="PANTHER" id="PTHR45024">
    <property type="entry name" value="DEHYDROGENASES, SHORT CHAIN"/>
    <property type="match status" value="1"/>
</dbReference>
<comment type="subunit">
    <text evidence="4">Monomer.</text>
</comment>
<protein>
    <recommendedName>
        <fullName evidence="19">Peroxisomal hydratase-dehydrogenase-epimerase</fullName>
        <ecNumber evidence="5">1.1.1.n12</ecNumber>
        <ecNumber evidence="6">4.2.1.119</ecNumber>
    </recommendedName>
    <alternativeName>
        <fullName evidence="20">Multifunctional beta-oxidation protein</fullName>
    </alternativeName>
</protein>
<keyword evidence="15" id="KW-0511">Multifunctional enzyme</keyword>
<comment type="catalytic activity">
    <reaction evidence="16">
        <text>a (3R)-3-hydroxyacyl-CoA = a (2E)-enoyl-CoA + H2O</text>
        <dbReference type="Rhea" id="RHEA:26526"/>
        <dbReference type="ChEBI" id="CHEBI:15377"/>
        <dbReference type="ChEBI" id="CHEBI:57319"/>
        <dbReference type="ChEBI" id="CHEBI:58856"/>
        <dbReference type="EC" id="4.2.1.119"/>
    </reaction>
</comment>
<evidence type="ECO:0000256" key="13">
    <source>
        <dbReference type="ARBA" id="ARBA00023235"/>
    </source>
</evidence>
<evidence type="ECO:0000256" key="1">
    <source>
        <dbReference type="ARBA" id="ARBA00004275"/>
    </source>
</evidence>
<dbReference type="PRINTS" id="PR00081">
    <property type="entry name" value="GDHRDH"/>
</dbReference>
<evidence type="ECO:0000256" key="11">
    <source>
        <dbReference type="ARBA" id="ARBA00023098"/>
    </source>
</evidence>
<dbReference type="GO" id="GO:0018812">
    <property type="term" value="F:3-hydroxyacyl-CoA dehydratase activity"/>
    <property type="evidence" value="ECO:0007669"/>
    <property type="project" value="UniProtKB-EC"/>
</dbReference>
<dbReference type="Gene3D" id="3.10.129.10">
    <property type="entry name" value="Hotdog Thioesterase"/>
    <property type="match status" value="1"/>
</dbReference>
<comment type="subcellular location">
    <subcellularLocation>
        <location evidence="1">Peroxisome</location>
    </subcellularLocation>
</comment>
<dbReference type="InterPro" id="IPR002347">
    <property type="entry name" value="SDR_fam"/>
</dbReference>
<reference evidence="23" key="1">
    <citation type="submission" date="2009-05" db="EMBL/GenBank/DDBJ databases">
        <title>The genome sequence of Ajellomyces capsulatus strain H143.</title>
        <authorList>
            <person name="Champion M."/>
            <person name="Cuomo C.A."/>
            <person name="Ma L.-J."/>
            <person name="Henn M.R."/>
            <person name="Sil A."/>
            <person name="Goldman B."/>
            <person name="Young S.K."/>
            <person name="Kodira C.D."/>
            <person name="Zeng Q."/>
            <person name="Koehrsen M."/>
            <person name="Alvarado L."/>
            <person name="Berlin A.M."/>
            <person name="Borenstein D."/>
            <person name="Chen Z."/>
            <person name="Engels R."/>
            <person name="Freedman E."/>
            <person name="Gellesch M."/>
            <person name="Goldberg J."/>
            <person name="Griggs A."/>
            <person name="Gujja S."/>
            <person name="Heiman D.I."/>
            <person name="Hepburn T.A."/>
            <person name="Howarth C."/>
            <person name="Jen D."/>
            <person name="Larson L."/>
            <person name="Lewis B."/>
            <person name="Mehta T."/>
            <person name="Park D."/>
            <person name="Pearson M."/>
            <person name="Roberts A."/>
            <person name="Saif S."/>
            <person name="Shea T.D."/>
            <person name="Shenoy N."/>
            <person name="Sisk P."/>
            <person name="Stolte C."/>
            <person name="Sykes S."/>
            <person name="Walk T."/>
            <person name="White J."/>
            <person name="Yandava C."/>
            <person name="Klein B."/>
            <person name="McEwen J.G."/>
            <person name="Puccia R."/>
            <person name="Goldman G.H."/>
            <person name="Felipe M.S."/>
            <person name="Nino-Vega G."/>
            <person name="San-Blas G."/>
            <person name="Taylor J.W."/>
            <person name="Mendoza L."/>
            <person name="Galagan J.E."/>
            <person name="Nusbaum C."/>
            <person name="Birren B.W."/>
        </authorList>
    </citation>
    <scope>NUCLEOTIDE SEQUENCE [LARGE SCALE GENOMIC DNA]</scope>
    <source>
        <strain evidence="23">H143</strain>
    </source>
</reference>
<evidence type="ECO:0000256" key="3">
    <source>
        <dbReference type="ARBA" id="ARBA00006484"/>
    </source>
</evidence>
<evidence type="ECO:0000256" key="16">
    <source>
        <dbReference type="ARBA" id="ARBA00029334"/>
    </source>
</evidence>
<evidence type="ECO:0000256" key="12">
    <source>
        <dbReference type="ARBA" id="ARBA00023140"/>
    </source>
</evidence>
<evidence type="ECO:0000256" key="4">
    <source>
        <dbReference type="ARBA" id="ARBA00011245"/>
    </source>
</evidence>
<keyword evidence="11" id="KW-0443">Lipid metabolism</keyword>
<dbReference type="STRING" id="544712.C6HHB2"/>
<dbReference type="VEuPathDB" id="FungiDB:HCDG_05593"/>
<dbReference type="InterPro" id="IPR002539">
    <property type="entry name" value="MaoC-like_dom"/>
</dbReference>
<keyword evidence="7" id="KW-0677">Repeat</keyword>
<dbReference type="FunFam" id="3.40.50.720:FF:000410">
    <property type="entry name" value="Peroxisomal multifunctional beta-oxidation protein"/>
    <property type="match status" value="1"/>
</dbReference>
<evidence type="ECO:0000256" key="5">
    <source>
        <dbReference type="ARBA" id="ARBA00012456"/>
    </source>
</evidence>
<evidence type="ECO:0000313" key="23">
    <source>
        <dbReference type="Proteomes" id="UP000002624"/>
    </source>
</evidence>
<evidence type="ECO:0000256" key="6">
    <source>
        <dbReference type="ARBA" id="ARBA00013156"/>
    </source>
</evidence>
<proteinExistence type="inferred from homology"/>
<sequence>MSELRFDNQTVVITGAGGGVGKAYALFFSKRGANVVVNDLGVSHRGEGASSRAADVVVDEIKAAGGKAVANYDSVEFGDRIIDTAIKAFGRVDILINNAGILRDVSFKNMKDIDWDLINMVHVYGSYKCTRAAWPYFRKQKFGRVINTASSAGLFGNFGQTNYSAAKLAMVGFTETLAKEGAKYNILSNVIAPIAASRMTETVMPPDVLEHLKPDWIVPLVAVLVHSSNTSESGGIFEAGAGHVAKLRWERAKGALLKTDDTLTPQAILAKWNDVTDFSKPSYPTGAANFLELLEKAQDVPSAPAGESFDFTGKVALVTGAGAGLGRAYALLFARLGASVVVNDLINPDPVVQEIKKLGGKAVASKASVEDGDAVVKPAIDAFGRIDILVNNAGILRDKAFTNMDDDMWNTIMSVHLRGTYKVTKAAWPYFLKQKYGRIVNTSSTSGIYGNFGQANYAAAKLGILGFSRALALEGAKYNIYVNTIAPNAGTALTRTILPEDLVQAFKPEYVAPMVALLCSDKLPEPTKGLYECGSGWFSKTRWQRSGGHGFPVDVQLTPEAVLSQWKKIITFDERSDHPEDSQAGLKSIMANMSNVSVVSNAAIVVTGFTTKDARSGEDLFYNESTMFIRGSGGFGGSPKPTARRAKAATAAYKPPQRKPDAVMEEKTSEDQAALYRLNGDYNPLHIDPDFSKVGGFKDPILHGLCSFGVSGKHVYKTFGAFKSIKVRFSGVVIPGQTLRTEMWKDNGTVLFQTTVVETGKPAIAGAGVELLSTGSKL</sequence>
<comment type="similarity">
    <text evidence="3">Belongs to the short-chain dehydrogenases/reductases (SDR) family.</text>
</comment>
<dbReference type="CDD" id="cd03448">
    <property type="entry name" value="HDE_HSD"/>
    <property type="match status" value="1"/>
</dbReference>
<keyword evidence="12" id="KW-0576">Peroxisome</keyword>
<evidence type="ECO:0000256" key="19">
    <source>
        <dbReference type="ARBA" id="ARBA00073871"/>
    </source>
</evidence>
<dbReference type="UniPathway" id="UPA00659"/>
<evidence type="ECO:0000256" key="7">
    <source>
        <dbReference type="ARBA" id="ARBA00022737"/>
    </source>
</evidence>
<accession>C6HHB2</accession>
<evidence type="ECO:0000256" key="2">
    <source>
        <dbReference type="ARBA" id="ARBA00005005"/>
    </source>
</evidence>
<dbReference type="FunFam" id="3.40.50.720:FF:000185">
    <property type="entry name" value="peroxisomal multifunctional enzyme type 2"/>
    <property type="match status" value="1"/>
</dbReference>
<dbReference type="InterPro" id="IPR020904">
    <property type="entry name" value="Sc_DH/Rdtase_CS"/>
</dbReference>
<dbReference type="PROSITE" id="PS00061">
    <property type="entry name" value="ADH_SHORT"/>
    <property type="match status" value="2"/>
</dbReference>
<dbReference type="InterPro" id="IPR051687">
    <property type="entry name" value="Peroxisomal_Beta-Oxidation"/>
</dbReference>
<dbReference type="FunFam" id="3.10.129.10:FF:000013">
    <property type="entry name" value="Peroxisomal multifunctional enzyme type 2"/>
    <property type="match status" value="1"/>
</dbReference>
<organism evidence="22 23">
    <name type="scientific">Ajellomyces capsulatus (strain H143)</name>
    <name type="common">Darling's disease fungus</name>
    <name type="synonym">Histoplasma capsulatum</name>
    <dbReference type="NCBI Taxonomy" id="544712"/>
    <lineage>
        <taxon>Eukaryota</taxon>
        <taxon>Fungi</taxon>
        <taxon>Dikarya</taxon>
        <taxon>Ascomycota</taxon>
        <taxon>Pezizomycotina</taxon>
        <taxon>Eurotiomycetes</taxon>
        <taxon>Eurotiomycetidae</taxon>
        <taxon>Onygenales</taxon>
        <taxon>Ajellomycetaceae</taxon>
        <taxon>Histoplasma</taxon>
    </lineage>
</organism>
<dbReference type="Proteomes" id="UP000002624">
    <property type="component" value="Unassembled WGS sequence"/>
</dbReference>
<dbReference type="OrthoDB" id="3592703at2759"/>
<dbReference type="GO" id="GO:0006635">
    <property type="term" value="P:fatty acid beta-oxidation"/>
    <property type="evidence" value="ECO:0007669"/>
    <property type="project" value="UniProtKB-UniPathway"/>
</dbReference>
<dbReference type="SUPFAM" id="SSF51735">
    <property type="entry name" value="NAD(P)-binding Rossmann-fold domains"/>
    <property type="match status" value="2"/>
</dbReference>
<keyword evidence="14" id="KW-0456">Lyase</keyword>
<dbReference type="HOGENOM" id="CLU_010194_18_0_1"/>
<comment type="catalytic activity">
    <reaction evidence="17">
        <text>a (3R)-3-hydroxyacyl-CoA + NAD(+) = a 3-oxoacyl-CoA + NADH + H(+)</text>
        <dbReference type="Rhea" id="RHEA:32711"/>
        <dbReference type="ChEBI" id="CHEBI:15378"/>
        <dbReference type="ChEBI" id="CHEBI:57319"/>
        <dbReference type="ChEBI" id="CHEBI:57540"/>
        <dbReference type="ChEBI" id="CHEBI:57945"/>
        <dbReference type="ChEBI" id="CHEBI:90726"/>
        <dbReference type="EC" id="1.1.1.n12"/>
    </reaction>
</comment>
<feature type="domain" description="Ketoreductase" evidence="21">
    <location>
        <begin position="314"/>
        <end position="500"/>
    </location>
</feature>
<dbReference type="GO" id="GO:0005777">
    <property type="term" value="C:peroxisome"/>
    <property type="evidence" value="ECO:0007669"/>
    <property type="project" value="UniProtKB-SubCell"/>
</dbReference>
<name>C6HHB2_AJECH</name>
<evidence type="ECO:0000256" key="18">
    <source>
        <dbReference type="ARBA" id="ARBA00055743"/>
    </source>
</evidence>
<keyword evidence="10" id="KW-0560">Oxidoreductase</keyword>
<evidence type="ECO:0000256" key="8">
    <source>
        <dbReference type="ARBA" id="ARBA00022832"/>
    </source>
</evidence>
<dbReference type="PANTHER" id="PTHR45024:SF2">
    <property type="entry name" value="SCP2 DOMAIN-CONTAINING PROTEIN"/>
    <property type="match status" value="1"/>
</dbReference>
<evidence type="ECO:0000256" key="10">
    <source>
        <dbReference type="ARBA" id="ARBA00023002"/>
    </source>
</evidence>
<dbReference type="Pfam" id="PF00106">
    <property type="entry name" value="adh_short"/>
    <property type="match status" value="2"/>
</dbReference>
<dbReference type="SUPFAM" id="SSF54637">
    <property type="entry name" value="Thioesterase/thiol ester dehydrase-isomerase"/>
    <property type="match status" value="2"/>
</dbReference>
<dbReference type="GO" id="GO:0016853">
    <property type="term" value="F:isomerase activity"/>
    <property type="evidence" value="ECO:0007669"/>
    <property type="project" value="UniProtKB-KW"/>
</dbReference>
<dbReference type="InterPro" id="IPR057326">
    <property type="entry name" value="KR_dom"/>
</dbReference>
<comment type="function">
    <text evidence="18">Second trifunctional enzyme acting on the beta-oxidation pathway for fatty acids, possessing hydratase-dehydrogenase-epimerase activities. Converts trans-2-enoyl-CoA via D-3-hydroxyacyl-CoA to 3-ketoacyl-CoA.</text>
</comment>
<keyword evidence="8" id="KW-0276">Fatty acid metabolism</keyword>
<evidence type="ECO:0000256" key="9">
    <source>
        <dbReference type="ARBA" id="ARBA00022857"/>
    </source>
</evidence>
<dbReference type="InterPro" id="IPR036291">
    <property type="entry name" value="NAD(P)-bd_dom_sf"/>
</dbReference>
<comment type="pathway">
    <text evidence="2">Lipid metabolism; fatty acid beta-oxidation.</text>
</comment>
<gene>
    <name evidence="22" type="ORF">HCDG_05593</name>
</gene>
<dbReference type="EC" id="1.1.1.n12" evidence="5"/>
<evidence type="ECO:0000256" key="15">
    <source>
        <dbReference type="ARBA" id="ARBA00023268"/>
    </source>
</evidence>
<dbReference type="EMBL" id="GG692427">
    <property type="protein sequence ID" value="EER40196.1"/>
    <property type="molecule type" value="Genomic_DNA"/>
</dbReference>
<evidence type="ECO:0000313" key="22">
    <source>
        <dbReference type="EMBL" id="EER40196.1"/>
    </source>
</evidence>
<dbReference type="EC" id="4.2.1.119" evidence="6"/>
<dbReference type="SMART" id="SM00822">
    <property type="entry name" value="PKS_KR"/>
    <property type="match status" value="1"/>
</dbReference>
<dbReference type="OMA" id="GKTRWQR"/>
<keyword evidence="9" id="KW-0521">NADP</keyword>
<dbReference type="PRINTS" id="PR00080">
    <property type="entry name" value="SDRFAMILY"/>
</dbReference>
<keyword evidence="13" id="KW-0413">Isomerase</keyword>
<dbReference type="Pfam" id="PF01575">
    <property type="entry name" value="MaoC_dehydratas"/>
    <property type="match status" value="1"/>
</dbReference>
<dbReference type="CDD" id="cd05353">
    <property type="entry name" value="hydroxyacyl-CoA-like_DH_SDR_c-like"/>
    <property type="match status" value="2"/>
</dbReference>
<dbReference type="GO" id="GO:0016491">
    <property type="term" value="F:oxidoreductase activity"/>
    <property type="evidence" value="ECO:0007669"/>
    <property type="project" value="UniProtKB-KW"/>
</dbReference>
<evidence type="ECO:0000256" key="17">
    <source>
        <dbReference type="ARBA" id="ARBA00052025"/>
    </source>
</evidence>
<dbReference type="Gene3D" id="3.40.50.720">
    <property type="entry name" value="NAD(P)-binding Rossmann-like Domain"/>
    <property type="match status" value="2"/>
</dbReference>
<evidence type="ECO:0000259" key="21">
    <source>
        <dbReference type="SMART" id="SM00822"/>
    </source>
</evidence>
<dbReference type="AlphaFoldDB" id="C6HHB2"/>
<evidence type="ECO:0000256" key="14">
    <source>
        <dbReference type="ARBA" id="ARBA00023239"/>
    </source>
</evidence>
<dbReference type="InterPro" id="IPR029069">
    <property type="entry name" value="HotDog_dom_sf"/>
</dbReference>
<dbReference type="eggNOG" id="KOG1206">
    <property type="taxonomic scope" value="Eukaryota"/>
</dbReference>